<name>A0A5C5Z390_9BACT</name>
<keyword evidence="4" id="KW-0238">DNA-binding</keyword>
<feature type="domain" description="Sigma-54 factor interaction" evidence="7">
    <location>
        <begin position="349"/>
        <end position="578"/>
    </location>
</feature>
<dbReference type="RefSeq" id="WP_146397683.1">
    <property type="nucleotide sequence ID" value="NZ_SJPJ01000001.1"/>
</dbReference>
<dbReference type="Pfam" id="PF01590">
    <property type="entry name" value="GAF"/>
    <property type="match status" value="1"/>
</dbReference>
<keyword evidence="1" id="KW-0547">Nucleotide-binding</keyword>
<dbReference type="InterPro" id="IPR025944">
    <property type="entry name" value="Sigma_54_int_dom_CS"/>
</dbReference>
<comment type="caution">
    <text evidence="8">The sequence shown here is derived from an EMBL/GenBank/DDBJ whole genome shotgun (WGS) entry which is preliminary data.</text>
</comment>
<organism evidence="8 9">
    <name type="scientific">Novipirellula herctigrandis</name>
    <dbReference type="NCBI Taxonomy" id="2527986"/>
    <lineage>
        <taxon>Bacteria</taxon>
        <taxon>Pseudomonadati</taxon>
        <taxon>Planctomycetota</taxon>
        <taxon>Planctomycetia</taxon>
        <taxon>Pirellulales</taxon>
        <taxon>Pirellulaceae</taxon>
        <taxon>Novipirellula</taxon>
    </lineage>
</organism>
<dbReference type="SMART" id="SM00065">
    <property type="entry name" value="GAF"/>
    <property type="match status" value="1"/>
</dbReference>
<dbReference type="SMART" id="SM00382">
    <property type="entry name" value="AAA"/>
    <property type="match status" value="1"/>
</dbReference>
<dbReference type="FunFam" id="3.40.50.300:FF:000006">
    <property type="entry name" value="DNA-binding transcriptional regulator NtrC"/>
    <property type="match status" value="1"/>
</dbReference>
<feature type="region of interest" description="Disordered" evidence="6">
    <location>
        <begin position="659"/>
        <end position="679"/>
    </location>
</feature>
<keyword evidence="9" id="KW-1185">Reference proteome</keyword>
<dbReference type="GO" id="GO:0005524">
    <property type="term" value="F:ATP binding"/>
    <property type="evidence" value="ECO:0007669"/>
    <property type="project" value="UniProtKB-KW"/>
</dbReference>
<dbReference type="OrthoDB" id="9761019at2"/>
<dbReference type="InterPro" id="IPR058031">
    <property type="entry name" value="AAA_lid_NorR"/>
</dbReference>
<dbReference type="Gene3D" id="1.10.8.60">
    <property type="match status" value="1"/>
</dbReference>
<dbReference type="InterPro" id="IPR002078">
    <property type="entry name" value="Sigma_54_int"/>
</dbReference>
<dbReference type="GO" id="GO:0043565">
    <property type="term" value="F:sequence-specific DNA binding"/>
    <property type="evidence" value="ECO:0007669"/>
    <property type="project" value="InterPro"/>
</dbReference>
<evidence type="ECO:0000256" key="3">
    <source>
        <dbReference type="ARBA" id="ARBA00023015"/>
    </source>
</evidence>
<gene>
    <name evidence="8" type="primary">vnfA_1</name>
    <name evidence="8" type="ORF">CA13_31080</name>
</gene>
<dbReference type="PANTHER" id="PTHR32071:SF57">
    <property type="entry name" value="C4-DICARBOXYLATE TRANSPORT TRANSCRIPTIONAL REGULATORY PROTEIN DCTD"/>
    <property type="match status" value="1"/>
</dbReference>
<dbReference type="Gene3D" id="3.30.450.40">
    <property type="match status" value="1"/>
</dbReference>
<dbReference type="AlphaFoldDB" id="A0A5C5Z390"/>
<evidence type="ECO:0000256" key="4">
    <source>
        <dbReference type="ARBA" id="ARBA00023125"/>
    </source>
</evidence>
<dbReference type="PANTHER" id="PTHR32071">
    <property type="entry name" value="TRANSCRIPTIONAL REGULATORY PROTEIN"/>
    <property type="match status" value="1"/>
</dbReference>
<dbReference type="PROSITE" id="PS50045">
    <property type="entry name" value="SIGMA54_INTERACT_4"/>
    <property type="match status" value="1"/>
</dbReference>
<dbReference type="SUPFAM" id="SSF55781">
    <property type="entry name" value="GAF domain-like"/>
    <property type="match status" value="1"/>
</dbReference>
<dbReference type="Gene3D" id="1.10.10.60">
    <property type="entry name" value="Homeodomain-like"/>
    <property type="match status" value="1"/>
</dbReference>
<dbReference type="GO" id="GO:0006355">
    <property type="term" value="P:regulation of DNA-templated transcription"/>
    <property type="evidence" value="ECO:0007669"/>
    <property type="project" value="InterPro"/>
</dbReference>
<dbReference type="InterPro" id="IPR003593">
    <property type="entry name" value="AAA+_ATPase"/>
</dbReference>
<dbReference type="SUPFAM" id="SSF46689">
    <property type="entry name" value="Homeodomain-like"/>
    <property type="match status" value="1"/>
</dbReference>
<evidence type="ECO:0000313" key="9">
    <source>
        <dbReference type="Proteomes" id="UP000315010"/>
    </source>
</evidence>
<dbReference type="Gene3D" id="3.40.50.300">
    <property type="entry name" value="P-loop containing nucleotide triphosphate hydrolases"/>
    <property type="match status" value="1"/>
</dbReference>
<evidence type="ECO:0000256" key="1">
    <source>
        <dbReference type="ARBA" id="ARBA00022741"/>
    </source>
</evidence>
<proteinExistence type="predicted"/>
<dbReference type="InterPro" id="IPR027417">
    <property type="entry name" value="P-loop_NTPase"/>
</dbReference>
<dbReference type="Proteomes" id="UP000315010">
    <property type="component" value="Unassembled WGS sequence"/>
</dbReference>
<dbReference type="PROSITE" id="PS00688">
    <property type="entry name" value="SIGMA54_INTERACT_3"/>
    <property type="match status" value="1"/>
</dbReference>
<keyword evidence="5" id="KW-0804">Transcription</keyword>
<dbReference type="Pfam" id="PF25601">
    <property type="entry name" value="AAA_lid_14"/>
    <property type="match status" value="1"/>
</dbReference>
<protein>
    <submittedName>
        <fullName evidence="8">Nitrogen fixation protein VnfA</fullName>
    </submittedName>
</protein>
<dbReference type="InterPro" id="IPR002197">
    <property type="entry name" value="HTH_Fis"/>
</dbReference>
<evidence type="ECO:0000256" key="5">
    <source>
        <dbReference type="ARBA" id="ARBA00023163"/>
    </source>
</evidence>
<dbReference type="SUPFAM" id="SSF52540">
    <property type="entry name" value="P-loop containing nucleoside triphosphate hydrolases"/>
    <property type="match status" value="1"/>
</dbReference>
<dbReference type="PRINTS" id="PR01590">
    <property type="entry name" value="HTHFIS"/>
</dbReference>
<feature type="compositionally biased region" description="Polar residues" evidence="6">
    <location>
        <begin position="666"/>
        <end position="679"/>
    </location>
</feature>
<accession>A0A5C5Z390</accession>
<dbReference type="Pfam" id="PF00158">
    <property type="entry name" value="Sigma54_activat"/>
    <property type="match status" value="1"/>
</dbReference>
<evidence type="ECO:0000259" key="7">
    <source>
        <dbReference type="PROSITE" id="PS50045"/>
    </source>
</evidence>
<dbReference type="InterPro" id="IPR003018">
    <property type="entry name" value="GAF"/>
</dbReference>
<dbReference type="InterPro" id="IPR009057">
    <property type="entry name" value="Homeodomain-like_sf"/>
</dbReference>
<sequence>MTPAAQPPESSRADSDDLSLEILKTLQSNFSRSEFLISTLPGVLHSIGSETGGLVSQRLGKWDRECWIGEKTAFPDDLVSEAVDHGSPKRSEGWFAAPLDSQLLQSDSSTITSSSSALVFKLDSHSSNQKSAQAANQVRSAVALLAAALDRIDSHDRSVRRIEQLTSVLHAAAQWQRIADDETLLERIASTATQLLGCERASIFLWDRRRKKLIGRPALGVEGRPLEVDDSVGVVGEVLRSGDSKIWNASSSDDEGRVNRTVDQSLDFQTRSLVAVPMISRRGDQQREETIGVFEAINHHGKGFDHLDMAVLSDLALHAAVAIESQRTRQSLTESRDRLVNDAASATPLLGEHRSVELVRQSAKKVASTDLTVLILGSNGTGKEVLARQIHYQSTRRHGPFIAVNCAALVESLLESELFGHEKGSFTDASQTRSGKFELAKGGTLFLDEVGDLSAGGQAKLLRVLEDKVVVRVGGSHTIPVDVRVIAATNQPLETRIREKRFREDLYFRLNVVSLTLPPLSNRGEDVLLLAEHFLIHFSHQIGRPVPELHPSARQALMAHPWPGNIRELRNTIERVSYLTTENIITAADLMLNRSPESRISEANDAAFLNDLPPTLCDATRVFQVLQINRAIESCSGNMTEAASRLGLHRSNLYRKMRQLGMPTSGEENATTRRSASSD</sequence>
<dbReference type="EMBL" id="SJPJ01000001">
    <property type="protein sequence ID" value="TWT81655.1"/>
    <property type="molecule type" value="Genomic_DNA"/>
</dbReference>
<dbReference type="InterPro" id="IPR029016">
    <property type="entry name" value="GAF-like_dom_sf"/>
</dbReference>
<dbReference type="CDD" id="cd00009">
    <property type="entry name" value="AAA"/>
    <property type="match status" value="1"/>
</dbReference>
<keyword evidence="3" id="KW-0805">Transcription regulation</keyword>
<evidence type="ECO:0000313" key="8">
    <source>
        <dbReference type="EMBL" id="TWT81655.1"/>
    </source>
</evidence>
<evidence type="ECO:0000256" key="2">
    <source>
        <dbReference type="ARBA" id="ARBA00022840"/>
    </source>
</evidence>
<reference evidence="8 9" key="1">
    <citation type="submission" date="2019-02" db="EMBL/GenBank/DDBJ databases">
        <title>Deep-cultivation of Planctomycetes and their phenomic and genomic characterization uncovers novel biology.</title>
        <authorList>
            <person name="Wiegand S."/>
            <person name="Jogler M."/>
            <person name="Boedeker C."/>
            <person name="Pinto D."/>
            <person name="Vollmers J."/>
            <person name="Rivas-Marin E."/>
            <person name="Kohn T."/>
            <person name="Peeters S.H."/>
            <person name="Heuer A."/>
            <person name="Rast P."/>
            <person name="Oberbeckmann S."/>
            <person name="Bunk B."/>
            <person name="Jeske O."/>
            <person name="Meyerdierks A."/>
            <person name="Storesund J.E."/>
            <person name="Kallscheuer N."/>
            <person name="Luecker S."/>
            <person name="Lage O.M."/>
            <person name="Pohl T."/>
            <person name="Merkel B.J."/>
            <person name="Hornburger P."/>
            <person name="Mueller R.-W."/>
            <person name="Bruemmer F."/>
            <person name="Labrenz M."/>
            <person name="Spormann A.M."/>
            <person name="Op Den Camp H."/>
            <person name="Overmann J."/>
            <person name="Amann R."/>
            <person name="Jetten M.S.M."/>
            <person name="Mascher T."/>
            <person name="Medema M.H."/>
            <person name="Devos D.P."/>
            <person name="Kaster A.-K."/>
            <person name="Ovreas L."/>
            <person name="Rohde M."/>
            <person name="Galperin M.Y."/>
            <person name="Jogler C."/>
        </authorList>
    </citation>
    <scope>NUCLEOTIDE SEQUENCE [LARGE SCALE GENOMIC DNA]</scope>
    <source>
        <strain evidence="8 9">CA13</strain>
    </source>
</reference>
<keyword evidence="2" id="KW-0067">ATP-binding</keyword>
<dbReference type="Pfam" id="PF02954">
    <property type="entry name" value="HTH_8"/>
    <property type="match status" value="1"/>
</dbReference>
<evidence type="ECO:0000256" key="6">
    <source>
        <dbReference type="SAM" id="MobiDB-lite"/>
    </source>
</evidence>